<dbReference type="CDD" id="cd00085">
    <property type="entry name" value="HNHc"/>
    <property type="match status" value="1"/>
</dbReference>
<proteinExistence type="predicted"/>
<evidence type="ECO:0000256" key="1">
    <source>
        <dbReference type="SAM" id="MobiDB-lite"/>
    </source>
</evidence>
<reference evidence="4" key="1">
    <citation type="submission" date="2018-05" db="EMBL/GenBank/DDBJ databases">
        <authorList>
            <person name="Klenk H.-P."/>
            <person name="Huntemann M."/>
            <person name="Clum A."/>
            <person name="Pillay M."/>
            <person name="Palaniappan K."/>
            <person name="Varghese N."/>
            <person name="Mikhailova N."/>
            <person name="Stamatis D."/>
            <person name="Reddy T."/>
            <person name="Daum C."/>
            <person name="Shapiro N."/>
            <person name="Ivanova N."/>
            <person name="Kyrpides N."/>
            <person name="Woyke T."/>
        </authorList>
    </citation>
    <scope>NUCLEOTIDE SEQUENCE [LARGE SCALE GENOMIC DNA]</scope>
    <source>
        <strain evidence="4">DSM 45417</strain>
    </source>
</reference>
<organism evidence="3 4">
    <name type="scientific">Geodermatophilus normandii</name>
    <dbReference type="NCBI Taxonomy" id="1137989"/>
    <lineage>
        <taxon>Bacteria</taxon>
        <taxon>Bacillati</taxon>
        <taxon>Actinomycetota</taxon>
        <taxon>Actinomycetes</taxon>
        <taxon>Geodermatophilales</taxon>
        <taxon>Geodermatophilaceae</taxon>
        <taxon>Geodermatophilus</taxon>
    </lineage>
</organism>
<dbReference type="AlphaFoldDB" id="A0A317QFU2"/>
<dbReference type="InterPro" id="IPR003615">
    <property type="entry name" value="HNH_nuc"/>
</dbReference>
<name>A0A317QFU2_9ACTN</name>
<dbReference type="SMART" id="SM00507">
    <property type="entry name" value="HNHc"/>
    <property type="match status" value="1"/>
</dbReference>
<evidence type="ECO:0000259" key="2">
    <source>
        <dbReference type="SMART" id="SM00507"/>
    </source>
</evidence>
<evidence type="ECO:0000313" key="3">
    <source>
        <dbReference type="EMBL" id="PWW21637.1"/>
    </source>
</evidence>
<dbReference type="RefSeq" id="WP_110004454.1">
    <property type="nucleotide sequence ID" value="NZ_QGTX01000001.1"/>
</dbReference>
<dbReference type="Proteomes" id="UP000246661">
    <property type="component" value="Unassembled WGS sequence"/>
</dbReference>
<gene>
    <name evidence="3" type="ORF">JD79_00772</name>
</gene>
<protein>
    <submittedName>
        <fullName evidence="3">Uncharacterized protein DUF222</fullName>
    </submittedName>
</protein>
<evidence type="ECO:0000313" key="4">
    <source>
        <dbReference type="Proteomes" id="UP000246661"/>
    </source>
</evidence>
<dbReference type="Pfam" id="PF02720">
    <property type="entry name" value="DUF222"/>
    <property type="match status" value="1"/>
</dbReference>
<sequence>MTAVQQRPTSTRDFSVDFPPDLRELSYPVRGFGVVQEVTGSLVERALAGWLVEQPVRAQRLPVALLPRQQKAAELQRLQARKAMDAAYEAELILGLADDSPDDDDPPAGTPGARSWKPDPELPGVSEFFSAELAVILNCGRLSAGQLAHRAWTYRSHLPATWAAMAAGQLDEYRASTLVDVLEHTDPVIARRVEAQVLPEAAQLTVGKLRKRALALLLHLDAEAADRRREQARRRADVRVYPAPQEGMATLAADLPADVAAACHALVDELARMLEADGDPRPIGQLRTAVFADLLQRPWDESRPPVTAHLQVIATLASLAGRSDEAGEVDGLPITAAQLRELLQQLDALGVRTPEGGSVTLALTEEDGTLRATSTLDQLRRIAHRGCPDHPAASDAGADCGCAVLDRPQSVDRYAPSAAQQRFVRTRDRTCRFPTCGQRVGWADADHVVPHAPGGATDCANLCCLCRSHHRLKTLARGWRFTMSPDGVLTVTTPSGITRTTRPPGMRPPPAEDTGPPQDERDAPDSDPPPF</sequence>
<dbReference type="OrthoDB" id="5244772at2"/>
<comment type="caution">
    <text evidence="3">The sequence shown here is derived from an EMBL/GenBank/DDBJ whole genome shotgun (WGS) entry which is preliminary data.</text>
</comment>
<dbReference type="Gene3D" id="1.10.30.50">
    <property type="match status" value="1"/>
</dbReference>
<keyword evidence="4" id="KW-1185">Reference proteome</keyword>
<feature type="region of interest" description="Disordered" evidence="1">
    <location>
        <begin position="490"/>
        <end position="531"/>
    </location>
</feature>
<accession>A0A317QFU2</accession>
<dbReference type="InterPro" id="IPR003870">
    <property type="entry name" value="DUF222"/>
</dbReference>
<dbReference type="EMBL" id="QGTX01000001">
    <property type="protein sequence ID" value="PWW21637.1"/>
    <property type="molecule type" value="Genomic_DNA"/>
</dbReference>
<feature type="region of interest" description="Disordered" evidence="1">
    <location>
        <begin position="96"/>
        <end position="121"/>
    </location>
</feature>
<feature type="domain" description="HNH nuclease" evidence="2">
    <location>
        <begin position="419"/>
        <end position="471"/>
    </location>
</feature>